<dbReference type="AlphaFoldDB" id="A0A366M1D1"/>
<feature type="region of interest" description="Disordered" evidence="1">
    <location>
        <begin position="211"/>
        <end position="237"/>
    </location>
</feature>
<dbReference type="RefSeq" id="WP_113980872.1">
    <property type="nucleotide sequence ID" value="NZ_QMEY01000004.1"/>
</dbReference>
<name>A0A366M1D1_9ACTN</name>
<dbReference type="InterPro" id="IPR024425">
    <property type="entry name" value="LiaF-like_C"/>
</dbReference>
<gene>
    <name evidence="4" type="ORF">DP939_12690</name>
</gene>
<feature type="domain" description="Cell wall-active antibiotics response LiaF-like C-terminal" evidence="3">
    <location>
        <begin position="88"/>
        <end position="153"/>
    </location>
</feature>
<evidence type="ECO:0000313" key="5">
    <source>
        <dbReference type="Proteomes" id="UP000253303"/>
    </source>
</evidence>
<dbReference type="PANTHER" id="PTHR40763:SF4">
    <property type="entry name" value="DUF1707 DOMAIN-CONTAINING PROTEIN"/>
    <property type="match status" value="1"/>
</dbReference>
<dbReference type="PANTHER" id="PTHR40763">
    <property type="entry name" value="MEMBRANE PROTEIN-RELATED"/>
    <property type="match status" value="1"/>
</dbReference>
<comment type="caution">
    <text evidence="4">The sequence shown here is derived from an EMBL/GenBank/DDBJ whole genome shotgun (WGS) entry which is preliminary data.</text>
</comment>
<dbReference type="Proteomes" id="UP000253303">
    <property type="component" value="Unassembled WGS sequence"/>
</dbReference>
<dbReference type="EMBL" id="QMEY01000004">
    <property type="protein sequence ID" value="RBQ19600.1"/>
    <property type="molecule type" value="Genomic_DNA"/>
</dbReference>
<feature type="compositionally biased region" description="Pro residues" evidence="1">
    <location>
        <begin position="213"/>
        <end position="237"/>
    </location>
</feature>
<sequence length="237" mass="25766">MSDAMRASDAEREAVVDRLKTASVEGRLTLGELTERTEAAYTATTRAELDAIMSDLPAAGQQAPLPAQPQGPKRRWFVSVMGETKRRGKWRVDQQIGALAVLGDVVLDLREAEVRGDMVDIAATSVMGDVKIIVPDGVAVDLEGLAVMGEKRVDVMEAPSGVNAPVIRVKAYAVMGDVKIIGDSRADPIQRGFAAWREHWRALRHDLGLGALPPYPPHPPNPPRPPHPPHPPRPPQW</sequence>
<dbReference type="OrthoDB" id="4772576at2"/>
<dbReference type="Pfam" id="PF08044">
    <property type="entry name" value="DUF1707"/>
    <property type="match status" value="1"/>
</dbReference>
<evidence type="ECO:0000259" key="3">
    <source>
        <dbReference type="Pfam" id="PF09922"/>
    </source>
</evidence>
<proteinExistence type="predicted"/>
<evidence type="ECO:0000313" key="4">
    <source>
        <dbReference type="EMBL" id="RBQ19600.1"/>
    </source>
</evidence>
<keyword evidence="5" id="KW-1185">Reference proteome</keyword>
<dbReference type="Pfam" id="PF09922">
    <property type="entry name" value="LiaF-like_C"/>
    <property type="match status" value="1"/>
</dbReference>
<reference evidence="4 5" key="1">
    <citation type="submission" date="2018-06" db="EMBL/GenBank/DDBJ databases">
        <title>Sphaerisporangium craniellae sp. nov., isolated from a marine sponge in the South China Sea.</title>
        <authorList>
            <person name="Li L."/>
        </authorList>
    </citation>
    <scope>NUCLEOTIDE SEQUENCE [LARGE SCALE GENOMIC DNA]</scope>
    <source>
        <strain evidence="4 5">LHW63015</strain>
    </source>
</reference>
<evidence type="ECO:0000259" key="2">
    <source>
        <dbReference type="Pfam" id="PF08044"/>
    </source>
</evidence>
<dbReference type="InterPro" id="IPR012551">
    <property type="entry name" value="DUF1707_SHOCT-like"/>
</dbReference>
<accession>A0A366M1D1</accession>
<protein>
    <submittedName>
        <fullName evidence="4">DUF1707 and DUF2154 domain-containing protein</fullName>
    </submittedName>
</protein>
<organism evidence="4 5">
    <name type="scientific">Spongiactinospora rosea</name>
    <dbReference type="NCBI Taxonomy" id="2248750"/>
    <lineage>
        <taxon>Bacteria</taxon>
        <taxon>Bacillati</taxon>
        <taxon>Actinomycetota</taxon>
        <taxon>Actinomycetes</taxon>
        <taxon>Streptosporangiales</taxon>
        <taxon>Streptosporangiaceae</taxon>
        <taxon>Spongiactinospora</taxon>
    </lineage>
</organism>
<feature type="domain" description="DUF1707" evidence="2">
    <location>
        <begin position="5"/>
        <end position="57"/>
    </location>
</feature>
<evidence type="ECO:0000256" key="1">
    <source>
        <dbReference type="SAM" id="MobiDB-lite"/>
    </source>
</evidence>